<protein>
    <submittedName>
        <fullName evidence="2">Uncharacterized protein</fullName>
    </submittedName>
</protein>
<dbReference type="PANTHER" id="PTHR33872">
    <property type="entry name" value="DNA POLYMERASE EPSILON CATALYTIC SUBUNIT A"/>
    <property type="match status" value="1"/>
</dbReference>
<dbReference type="AlphaFoldDB" id="A0A2Z6ZXX9"/>
<dbReference type="Proteomes" id="UP000250235">
    <property type="component" value="Unassembled WGS sequence"/>
</dbReference>
<sequence length="144" mass="16341">MGSLMAGWDSPVSDPNSVKLRRNKSLTKERIEAFWSTKKRKEEEHLRDISLLSPRTRNILFEEAEKELSDMESASNLDKLILKNGWWISSHSAFLNEPPVIAVEGSNRKYAAQFHVANITGSPGSEGPDRDQCLIIMFAVKRRV</sequence>
<reference evidence="2 3" key="1">
    <citation type="journal article" date="2015" name="Proc. Natl. Acad. Sci. U.S.A.">
        <title>The resurrection genome of Boea hygrometrica: A blueprint for survival of dehydration.</title>
        <authorList>
            <person name="Xiao L."/>
            <person name="Yang G."/>
            <person name="Zhang L."/>
            <person name="Yang X."/>
            <person name="Zhao S."/>
            <person name="Ji Z."/>
            <person name="Zhou Q."/>
            <person name="Hu M."/>
            <person name="Wang Y."/>
            <person name="Chen M."/>
            <person name="Xu Y."/>
            <person name="Jin H."/>
            <person name="Xiao X."/>
            <person name="Hu G."/>
            <person name="Bao F."/>
            <person name="Hu Y."/>
            <person name="Wan P."/>
            <person name="Li L."/>
            <person name="Deng X."/>
            <person name="Kuang T."/>
            <person name="Xiang C."/>
            <person name="Zhu J.K."/>
            <person name="Oliver M.J."/>
            <person name="He Y."/>
        </authorList>
    </citation>
    <scope>NUCLEOTIDE SEQUENCE [LARGE SCALE GENOMIC DNA]</scope>
    <source>
        <strain evidence="3">cv. XS01</strain>
    </source>
</reference>
<accession>A0A2Z6ZXX9</accession>
<proteinExistence type="predicted"/>
<dbReference type="EMBL" id="KV021939">
    <property type="protein sequence ID" value="KZV14104.1"/>
    <property type="molecule type" value="Genomic_DNA"/>
</dbReference>
<evidence type="ECO:0000313" key="3">
    <source>
        <dbReference type="Proteomes" id="UP000250235"/>
    </source>
</evidence>
<dbReference type="PANTHER" id="PTHR33872:SF2">
    <property type="entry name" value="DNA POLYMERASE EPSILON CATALYTIC SUBUNIT A"/>
    <property type="match status" value="1"/>
</dbReference>
<name>A0A2Z6ZXX9_9LAMI</name>
<gene>
    <name evidence="2" type="ORF">F511_44426</name>
</gene>
<dbReference type="OrthoDB" id="1858881at2759"/>
<evidence type="ECO:0000313" key="2">
    <source>
        <dbReference type="EMBL" id="KZV14104.1"/>
    </source>
</evidence>
<organism evidence="2 3">
    <name type="scientific">Dorcoceras hygrometricum</name>
    <dbReference type="NCBI Taxonomy" id="472368"/>
    <lineage>
        <taxon>Eukaryota</taxon>
        <taxon>Viridiplantae</taxon>
        <taxon>Streptophyta</taxon>
        <taxon>Embryophyta</taxon>
        <taxon>Tracheophyta</taxon>
        <taxon>Spermatophyta</taxon>
        <taxon>Magnoliopsida</taxon>
        <taxon>eudicotyledons</taxon>
        <taxon>Gunneridae</taxon>
        <taxon>Pentapetalae</taxon>
        <taxon>asterids</taxon>
        <taxon>lamiids</taxon>
        <taxon>Lamiales</taxon>
        <taxon>Gesneriaceae</taxon>
        <taxon>Didymocarpoideae</taxon>
        <taxon>Trichosporeae</taxon>
        <taxon>Loxocarpinae</taxon>
        <taxon>Dorcoceras</taxon>
    </lineage>
</organism>
<keyword evidence="3" id="KW-1185">Reference proteome</keyword>
<evidence type="ECO:0000256" key="1">
    <source>
        <dbReference type="SAM" id="MobiDB-lite"/>
    </source>
</evidence>
<feature type="region of interest" description="Disordered" evidence="1">
    <location>
        <begin position="1"/>
        <end position="21"/>
    </location>
</feature>